<protein>
    <submittedName>
        <fullName evidence="1">Uncharacterized protein</fullName>
    </submittedName>
</protein>
<dbReference type="Gene3D" id="3.30.470.20">
    <property type="entry name" value="ATP-grasp fold, B domain"/>
    <property type="match status" value="1"/>
</dbReference>
<sequence length="292" mass="35431">MIKFFIFVILLLILIKIINKKNKLIEKLYNNKKIICIHGNYNHFKSSRLNLLNNKYNFVFKKLDKNNLDTCEKIILWEPFEKYPLPDYTKNKKKIINKDLKNISKKYLEKYNKDIFGYNLEINPLIYNKPFVEKNQGNILSGRETNKHNKEYIYHNKPIKKINNNKIYQKIINNKENDIIYDYRIMVFKREIYLLIKFSVDKQFWGRSGDSKNIKIYYKNNLLKEFNEKDIKNIKKFINFINLDYGEIDIIKDYDTKNIHIIDVNNTPHCSKDYFSHTKINEINYINQINKL</sequence>
<name>A0A5B8IEU7_9VIRU</name>
<proteinExistence type="predicted"/>
<accession>A0A5B8IEU7</accession>
<reference evidence="1" key="1">
    <citation type="submission" date="2018-11" db="EMBL/GenBank/DDBJ databases">
        <title>A distinct lineage of giant viruses engineers rhodopsin photosystems in predatory marine eukaryotes.</title>
        <authorList>
            <person name="Needham D.M."/>
            <person name="Yoshizawa S."/>
            <person name="Hosaka T."/>
            <person name="Poirier C."/>
            <person name="Choi C.-J."/>
            <person name="Hehenberger E."/>
            <person name="Irwin N.A.T."/>
            <person name="Wilken S."/>
            <person name="Yung C.-M."/>
            <person name="Bachy C."/>
            <person name="Kurihara R."/>
            <person name="Nakajima Y."/>
            <person name="Kojima K."/>
            <person name="Kimura-Someya T."/>
            <person name="Leonard G."/>
            <person name="Malmstrom R.R."/>
            <person name="Mende D."/>
            <person name="Olson D.K."/>
            <person name="Sudo Y."/>
            <person name="Sudek S."/>
            <person name="Richards T.A."/>
            <person name="DeLong E.F."/>
            <person name="Keeling P.J."/>
            <person name="Santoro A.E."/>
            <person name="Shirouzu M."/>
            <person name="Iwasaki W."/>
            <person name="Worden A.Z."/>
        </authorList>
    </citation>
    <scope>NUCLEOTIDE SEQUENCE</scope>
</reference>
<dbReference type="EMBL" id="MK250085">
    <property type="protein sequence ID" value="QDY51818.1"/>
    <property type="molecule type" value="Genomic_DNA"/>
</dbReference>
<organism evidence="1">
    <name type="scientific">Mimiviridae sp. ChoanoV1</name>
    <dbReference type="NCBI Taxonomy" id="2596887"/>
    <lineage>
        <taxon>Viruses</taxon>
        <taxon>Varidnaviria</taxon>
        <taxon>Bamfordvirae</taxon>
        <taxon>Nucleocytoviricota</taxon>
        <taxon>Megaviricetes</taxon>
        <taxon>Imitervirales</taxon>
        <taxon>Schizomimiviridae</taxon>
    </lineage>
</organism>
<dbReference type="SUPFAM" id="SSF56059">
    <property type="entry name" value="Glutathione synthetase ATP-binding domain-like"/>
    <property type="match status" value="1"/>
</dbReference>
<gene>
    <name evidence="1" type="ORF">1_203</name>
</gene>
<evidence type="ECO:0000313" key="1">
    <source>
        <dbReference type="EMBL" id="QDY51818.1"/>
    </source>
</evidence>